<evidence type="ECO:0000256" key="2">
    <source>
        <dbReference type="SAM" id="MobiDB-lite"/>
    </source>
</evidence>
<proteinExistence type="inferred from homology"/>
<name>A0A8K0WTS4_9HYPO</name>
<dbReference type="InterPro" id="IPR029033">
    <property type="entry name" value="His_PPase_superfam"/>
</dbReference>
<dbReference type="SUPFAM" id="SSF53254">
    <property type="entry name" value="Phosphoglycerate mutase-like"/>
    <property type="match status" value="1"/>
</dbReference>
<keyword evidence="6" id="KW-1185">Reference proteome</keyword>
<evidence type="ECO:0000256" key="3">
    <source>
        <dbReference type="SAM" id="Phobius"/>
    </source>
</evidence>
<evidence type="ECO:0000256" key="4">
    <source>
        <dbReference type="SAM" id="SignalP"/>
    </source>
</evidence>
<dbReference type="InterPro" id="IPR050645">
    <property type="entry name" value="Histidine_acid_phosphatase"/>
</dbReference>
<feature type="transmembrane region" description="Helical" evidence="3">
    <location>
        <begin position="462"/>
        <end position="487"/>
    </location>
</feature>
<organism evidence="5 6">
    <name type="scientific">Stachybotrys elegans</name>
    <dbReference type="NCBI Taxonomy" id="80388"/>
    <lineage>
        <taxon>Eukaryota</taxon>
        <taxon>Fungi</taxon>
        <taxon>Dikarya</taxon>
        <taxon>Ascomycota</taxon>
        <taxon>Pezizomycotina</taxon>
        <taxon>Sordariomycetes</taxon>
        <taxon>Hypocreomycetidae</taxon>
        <taxon>Hypocreales</taxon>
        <taxon>Stachybotryaceae</taxon>
        <taxon>Stachybotrys</taxon>
    </lineage>
</organism>
<protein>
    <submittedName>
        <fullName evidence="5">Histidine phosphatase superfamily</fullName>
    </submittedName>
</protein>
<dbReference type="AlphaFoldDB" id="A0A8K0WTS4"/>
<feature type="signal peptide" evidence="4">
    <location>
        <begin position="1"/>
        <end position="19"/>
    </location>
</feature>
<evidence type="ECO:0000313" key="5">
    <source>
        <dbReference type="EMBL" id="KAH7320888.1"/>
    </source>
</evidence>
<dbReference type="Gene3D" id="3.40.50.1240">
    <property type="entry name" value="Phosphoglycerate mutase-like"/>
    <property type="match status" value="1"/>
</dbReference>
<dbReference type="GO" id="GO:0016791">
    <property type="term" value="F:phosphatase activity"/>
    <property type="evidence" value="ECO:0007669"/>
    <property type="project" value="TreeGrafter"/>
</dbReference>
<comment type="caution">
    <text evidence="5">The sequence shown here is derived from an EMBL/GenBank/DDBJ whole genome shotgun (WGS) entry which is preliminary data.</text>
</comment>
<keyword evidence="3" id="KW-1133">Transmembrane helix</keyword>
<dbReference type="EMBL" id="JAGPNK010000005">
    <property type="protein sequence ID" value="KAH7320888.1"/>
    <property type="molecule type" value="Genomic_DNA"/>
</dbReference>
<feature type="chain" id="PRO_5035419382" evidence="4">
    <location>
        <begin position="20"/>
        <end position="581"/>
    </location>
</feature>
<keyword evidence="4" id="KW-0732">Signal</keyword>
<comment type="similarity">
    <text evidence="1">Belongs to the histidine acid phosphatase family.</text>
</comment>
<dbReference type="OrthoDB" id="258392at2759"/>
<reference evidence="5" key="1">
    <citation type="journal article" date="2021" name="Nat. Commun.">
        <title>Genetic determinants of endophytism in the Arabidopsis root mycobiome.</title>
        <authorList>
            <person name="Mesny F."/>
            <person name="Miyauchi S."/>
            <person name="Thiergart T."/>
            <person name="Pickel B."/>
            <person name="Atanasova L."/>
            <person name="Karlsson M."/>
            <person name="Huettel B."/>
            <person name="Barry K.W."/>
            <person name="Haridas S."/>
            <person name="Chen C."/>
            <person name="Bauer D."/>
            <person name="Andreopoulos W."/>
            <person name="Pangilinan J."/>
            <person name="LaButti K."/>
            <person name="Riley R."/>
            <person name="Lipzen A."/>
            <person name="Clum A."/>
            <person name="Drula E."/>
            <person name="Henrissat B."/>
            <person name="Kohler A."/>
            <person name="Grigoriev I.V."/>
            <person name="Martin F.M."/>
            <person name="Hacquard S."/>
        </authorList>
    </citation>
    <scope>NUCLEOTIDE SEQUENCE</scope>
    <source>
        <strain evidence="5">MPI-CAGE-CH-0235</strain>
    </source>
</reference>
<accession>A0A8K0WTS4</accession>
<evidence type="ECO:0000313" key="6">
    <source>
        <dbReference type="Proteomes" id="UP000813444"/>
    </source>
</evidence>
<keyword evidence="3" id="KW-0812">Transmembrane</keyword>
<keyword evidence="3" id="KW-0472">Membrane</keyword>
<dbReference type="InterPro" id="IPR000560">
    <property type="entry name" value="His_Pase_clade-2"/>
</dbReference>
<dbReference type="PANTHER" id="PTHR11567">
    <property type="entry name" value="ACID PHOSPHATASE-RELATED"/>
    <property type="match status" value="1"/>
</dbReference>
<dbReference type="Pfam" id="PF00328">
    <property type="entry name" value="His_Phos_2"/>
    <property type="match status" value="1"/>
</dbReference>
<sequence length="581" mass="62817">MTLFQLLALAPMLLGSAMAQSSDNVRVWAAVAYINQGERTPTIGDLDTILTPEGAQQMSRQGEAFRNRYLFTNGASGNSSTTDEHAPIIGLSSGSIVNDQLAVVSQARSWVVGSATAFLQSLYPPTESEYNVLAGGSDLANNFALNSSARLDYPLNGYQYPNILTLSSRDKFSTAVQGTTECVAWIEQMNTNLTQRQDLIDFAEGTLPFYQNLFSTAPFAGTIPLSDANFWYAYDIYEFVKYMYNHNRTAHEELADGQQVISMLKRNAFVLERAMNSDPVADNTDPLNELYTIAGRTLADFVTNQLEIVAFGGEGESLTLMFGSFRPLLSFFSMAGITTREDVVSGPSSRFPEPGAAIVFELIDQNSNDSPTIPSPEDLSIRFYYRATTNEGEPFVQVSLFGSGLGGATIPFTAFVSQMRSRGVTPDQWCRVCNPNPTIASWCAISNMSSPSHGSSGGVSPALAGVIGALTTLAVVGILLSILFLLFGFRLHREKKADGAAGAGGFKGPEKMRSDTDLTVTKRGAAHERIGSWEMRDGVPSSGGAGIVTKDFSRHRSMMVDEDEDDISVVGRGPVKAHETV</sequence>
<feature type="region of interest" description="Disordered" evidence="2">
    <location>
        <begin position="500"/>
        <end position="523"/>
    </location>
</feature>
<dbReference type="PANTHER" id="PTHR11567:SF127">
    <property type="entry name" value="HISTIDINE ACID PHOSPHATASE"/>
    <property type="match status" value="1"/>
</dbReference>
<dbReference type="Proteomes" id="UP000813444">
    <property type="component" value="Unassembled WGS sequence"/>
</dbReference>
<gene>
    <name evidence="5" type="ORF">B0I35DRAFT_201976</name>
</gene>
<evidence type="ECO:0000256" key="1">
    <source>
        <dbReference type="ARBA" id="ARBA00005375"/>
    </source>
</evidence>